<dbReference type="InterPro" id="IPR025392">
    <property type="entry name" value="DUF4124"/>
</dbReference>
<evidence type="ECO:0000259" key="2">
    <source>
        <dbReference type="Pfam" id="PF13511"/>
    </source>
</evidence>
<dbReference type="RefSeq" id="WP_153500096.1">
    <property type="nucleotide sequence ID" value="NZ_WIRE01000001.1"/>
</dbReference>
<organism evidence="3 4">
    <name type="scientific">Alcanivorax sediminis</name>
    <dbReference type="NCBI Taxonomy" id="2663008"/>
    <lineage>
        <taxon>Bacteria</taxon>
        <taxon>Pseudomonadati</taxon>
        <taxon>Pseudomonadota</taxon>
        <taxon>Gammaproteobacteria</taxon>
        <taxon>Oceanospirillales</taxon>
        <taxon>Alcanivoracaceae</taxon>
        <taxon>Alcanivorax</taxon>
    </lineage>
</organism>
<evidence type="ECO:0000313" key="3">
    <source>
        <dbReference type="EMBL" id="MQX53020.1"/>
    </source>
</evidence>
<dbReference type="Proteomes" id="UP000469421">
    <property type="component" value="Unassembled WGS sequence"/>
</dbReference>
<sequence>MQRTLLSISLLLPLLAAAEVYRWKDVNGNWQFGDRAPDTQHESVEIQAPQKLGQDENVHDIHQRTLRLRESEQFKEREKQEKAKAERERRLAALEKNCREARDRLKKLQRPFVYFDDEGNEWDVPMSEVRADIAKTQKWLEENCQQ</sequence>
<proteinExistence type="predicted"/>
<feature type="domain" description="DUF4124" evidence="2">
    <location>
        <begin position="10"/>
        <end position="49"/>
    </location>
</feature>
<name>A0A6N7LY65_9GAMM</name>
<evidence type="ECO:0000313" key="4">
    <source>
        <dbReference type="Proteomes" id="UP000469421"/>
    </source>
</evidence>
<keyword evidence="1" id="KW-0175">Coiled coil</keyword>
<protein>
    <submittedName>
        <fullName evidence="3">DUF4124 domain-containing protein</fullName>
    </submittedName>
</protein>
<keyword evidence="4" id="KW-1185">Reference proteome</keyword>
<evidence type="ECO:0000256" key="1">
    <source>
        <dbReference type="SAM" id="Coils"/>
    </source>
</evidence>
<reference evidence="3 4" key="1">
    <citation type="submission" date="2019-10" db="EMBL/GenBank/DDBJ databases">
        <title>Alcanivorax sp.PA15-N-34 draft genome sequence.</title>
        <authorList>
            <person name="Liao X."/>
            <person name="Shao Z."/>
        </authorList>
    </citation>
    <scope>NUCLEOTIDE SEQUENCE [LARGE SCALE GENOMIC DNA]</scope>
    <source>
        <strain evidence="3 4">PA15-N-34</strain>
    </source>
</reference>
<dbReference type="Pfam" id="PF13511">
    <property type="entry name" value="DUF4124"/>
    <property type="match status" value="1"/>
</dbReference>
<feature type="coiled-coil region" evidence="1">
    <location>
        <begin position="68"/>
        <end position="111"/>
    </location>
</feature>
<dbReference type="EMBL" id="WIRE01000001">
    <property type="protein sequence ID" value="MQX53020.1"/>
    <property type="molecule type" value="Genomic_DNA"/>
</dbReference>
<gene>
    <name evidence="3" type="ORF">GFN93_07140</name>
</gene>
<accession>A0A6N7LY65</accession>
<dbReference type="AlphaFoldDB" id="A0A6N7LY65"/>
<comment type="caution">
    <text evidence="3">The sequence shown here is derived from an EMBL/GenBank/DDBJ whole genome shotgun (WGS) entry which is preliminary data.</text>
</comment>